<dbReference type="Proteomes" id="UP000193467">
    <property type="component" value="Unassembled WGS sequence"/>
</dbReference>
<sequence>MFRSFSSSSSTSSTESWSSSSTLVSEGSSSSSHYDLLEPVSSSLPEELASLQTLKSPSAQCNAEQTSWHNIQHNPCLALPAREKRSVSLGSLASNSSTKSSLSCSLRKIASHF</sequence>
<dbReference type="AlphaFoldDB" id="A0A1Y2FM15"/>
<dbReference type="OrthoDB" id="2538064at2759"/>
<dbReference type="InParanoid" id="A0A1Y2FM15"/>
<protein>
    <submittedName>
        <fullName evidence="2">Uncharacterized protein</fullName>
    </submittedName>
</protein>
<dbReference type="EMBL" id="MCGR01000017">
    <property type="protein sequence ID" value="ORY84637.1"/>
    <property type="molecule type" value="Genomic_DNA"/>
</dbReference>
<proteinExistence type="predicted"/>
<organism evidence="2 3">
    <name type="scientific">Leucosporidium creatinivorum</name>
    <dbReference type="NCBI Taxonomy" id="106004"/>
    <lineage>
        <taxon>Eukaryota</taxon>
        <taxon>Fungi</taxon>
        <taxon>Dikarya</taxon>
        <taxon>Basidiomycota</taxon>
        <taxon>Pucciniomycotina</taxon>
        <taxon>Microbotryomycetes</taxon>
        <taxon>Leucosporidiales</taxon>
        <taxon>Leucosporidium</taxon>
    </lineage>
</organism>
<gene>
    <name evidence="2" type="ORF">BCR35DRAFT_302935</name>
</gene>
<evidence type="ECO:0000313" key="2">
    <source>
        <dbReference type="EMBL" id="ORY84637.1"/>
    </source>
</evidence>
<feature type="compositionally biased region" description="Low complexity" evidence="1">
    <location>
        <begin position="1"/>
        <end position="32"/>
    </location>
</feature>
<name>A0A1Y2FM15_9BASI</name>
<comment type="caution">
    <text evidence="2">The sequence shown here is derived from an EMBL/GenBank/DDBJ whole genome shotgun (WGS) entry which is preliminary data.</text>
</comment>
<feature type="region of interest" description="Disordered" evidence="1">
    <location>
        <begin position="1"/>
        <end position="36"/>
    </location>
</feature>
<reference evidence="2 3" key="1">
    <citation type="submission" date="2016-07" db="EMBL/GenBank/DDBJ databases">
        <title>Pervasive Adenine N6-methylation of Active Genes in Fungi.</title>
        <authorList>
            <consortium name="DOE Joint Genome Institute"/>
            <person name="Mondo S.J."/>
            <person name="Dannebaum R.O."/>
            <person name="Kuo R.C."/>
            <person name="Labutti K."/>
            <person name="Haridas S."/>
            <person name="Kuo A."/>
            <person name="Salamov A."/>
            <person name="Ahrendt S.R."/>
            <person name="Lipzen A."/>
            <person name="Sullivan W."/>
            <person name="Andreopoulos W.B."/>
            <person name="Clum A."/>
            <person name="Lindquist E."/>
            <person name="Daum C."/>
            <person name="Ramamoorthy G.K."/>
            <person name="Gryganskyi A."/>
            <person name="Culley D."/>
            <person name="Magnuson J.K."/>
            <person name="James T.Y."/>
            <person name="O'Malley M.A."/>
            <person name="Stajich J.E."/>
            <person name="Spatafora J.W."/>
            <person name="Visel A."/>
            <person name="Grigoriev I.V."/>
        </authorList>
    </citation>
    <scope>NUCLEOTIDE SEQUENCE [LARGE SCALE GENOMIC DNA]</scope>
    <source>
        <strain evidence="2 3">62-1032</strain>
    </source>
</reference>
<evidence type="ECO:0000256" key="1">
    <source>
        <dbReference type="SAM" id="MobiDB-lite"/>
    </source>
</evidence>
<evidence type="ECO:0000313" key="3">
    <source>
        <dbReference type="Proteomes" id="UP000193467"/>
    </source>
</evidence>
<keyword evidence="3" id="KW-1185">Reference proteome</keyword>
<accession>A0A1Y2FM15</accession>